<proteinExistence type="predicted"/>
<dbReference type="InterPro" id="IPR050188">
    <property type="entry name" value="RluA_PseudoU_synthase"/>
</dbReference>
<reference evidence="4" key="1">
    <citation type="submission" date="2016-10" db="EMBL/GenBank/DDBJ databases">
        <authorList>
            <person name="Varghese N."/>
            <person name="Submissions S."/>
        </authorList>
    </citation>
    <scope>NUCLEOTIDE SEQUENCE [LARGE SCALE GENOMIC DNA]</scope>
    <source>
        <strain evidence="4">DSM 22361</strain>
    </source>
</reference>
<sequence>MGSTTFIHRFTEDVSELPLPERFTFPFAYVPHPLSRLAAEQVQQYLEHQRDFEHNFGLQENQPGLVIGKMFGVLVVQDTDGNLGFLAAVSGKMAGSNTHSYFVPPIFDMLSPDGFFLQEEEVINALNHQIKEMEAADSLKDLKKQAKQTRDEQDELLASLRKAHKQNKLDRKIQREVQEPLLSPSEYAALKEDLVKQSYRDQHIFAVQKELSAQVIAEAERNLHTFLETIAQLKLERKTRSAALQNRLFDQYQFLNAHLEKRAVLDIFQEAKQLLPPAGAGECAAPKLLQYAYQHALKPICMAEFWWGDSPSSEVRKHLSYYPACRGKCEPILGHMLQGLAIDPNPMLENPAADKELEILYEDNDLIIVNKPAEFLSVPGIHIQDSVQKRIEARLPDYTGPIIIHRLDMSTSGILVLAKNKYAHQFIQDQFIKHQVQKRYTALLDGIITAKEGQIDLPLRVDLDDRPRQVVCYTYGKPALTLFKVVAVEGNRTRIHYFPQTGRTHQLRVHSAHAQGLNAPIVGDDLYGEKLDRLHLHAGYIKFIHPTTKEAMEFEVADPF</sequence>
<dbReference type="CDD" id="cd02869">
    <property type="entry name" value="PseudoU_synth_RluA_like"/>
    <property type="match status" value="1"/>
</dbReference>
<feature type="domain" description="Pseudouridine synthase RsuA/RluA-like" evidence="2">
    <location>
        <begin position="365"/>
        <end position="513"/>
    </location>
</feature>
<dbReference type="GO" id="GO:0140098">
    <property type="term" value="F:catalytic activity, acting on RNA"/>
    <property type="evidence" value="ECO:0007669"/>
    <property type="project" value="UniProtKB-ARBA"/>
</dbReference>
<evidence type="ECO:0000313" key="4">
    <source>
        <dbReference type="Proteomes" id="UP000236731"/>
    </source>
</evidence>
<keyword evidence="4" id="KW-1185">Reference proteome</keyword>
<dbReference type="RefSeq" id="WP_103906427.1">
    <property type="nucleotide sequence ID" value="NZ_CP049246.1"/>
</dbReference>
<dbReference type="GO" id="GO:0000455">
    <property type="term" value="P:enzyme-directed rRNA pseudouridine synthesis"/>
    <property type="evidence" value="ECO:0007669"/>
    <property type="project" value="TreeGrafter"/>
</dbReference>
<feature type="coiled-coil region" evidence="1">
    <location>
        <begin position="116"/>
        <end position="163"/>
    </location>
</feature>
<evidence type="ECO:0000313" key="3">
    <source>
        <dbReference type="EMBL" id="SEG31633.1"/>
    </source>
</evidence>
<organism evidence="3 4">
    <name type="scientific">Sphingobacterium lactis</name>
    <dbReference type="NCBI Taxonomy" id="797291"/>
    <lineage>
        <taxon>Bacteria</taxon>
        <taxon>Pseudomonadati</taxon>
        <taxon>Bacteroidota</taxon>
        <taxon>Sphingobacteriia</taxon>
        <taxon>Sphingobacteriales</taxon>
        <taxon>Sphingobacteriaceae</taxon>
        <taxon>Sphingobacterium</taxon>
    </lineage>
</organism>
<keyword evidence="1" id="KW-0175">Coiled coil</keyword>
<dbReference type="Gene3D" id="3.30.2350.10">
    <property type="entry name" value="Pseudouridine synthase"/>
    <property type="match status" value="1"/>
</dbReference>
<dbReference type="GO" id="GO:0003723">
    <property type="term" value="F:RNA binding"/>
    <property type="evidence" value="ECO:0007669"/>
    <property type="project" value="InterPro"/>
</dbReference>
<dbReference type="PANTHER" id="PTHR21600:SF89">
    <property type="entry name" value="RIBOSOMAL LARGE SUBUNIT PSEUDOURIDINE SYNTHASE A"/>
    <property type="match status" value="1"/>
</dbReference>
<dbReference type="OrthoDB" id="9807829at2"/>
<gene>
    <name evidence="3" type="ORF">SAMN05421877_106263</name>
</gene>
<dbReference type="AlphaFoldDB" id="A0A1H5Z541"/>
<dbReference type="PROSITE" id="PS01129">
    <property type="entry name" value="PSI_RLU"/>
    <property type="match status" value="1"/>
</dbReference>
<protein>
    <submittedName>
        <fullName evidence="3">tRNA pseudouridine32 synthase / 23S rRNA pseudouridine746 synthase</fullName>
    </submittedName>
</protein>
<evidence type="ECO:0000259" key="2">
    <source>
        <dbReference type="Pfam" id="PF00849"/>
    </source>
</evidence>
<evidence type="ECO:0000256" key="1">
    <source>
        <dbReference type="SAM" id="Coils"/>
    </source>
</evidence>
<accession>A0A1H5Z541</accession>
<dbReference type="EMBL" id="FNUT01000006">
    <property type="protein sequence ID" value="SEG31633.1"/>
    <property type="molecule type" value="Genomic_DNA"/>
</dbReference>
<dbReference type="InterPro" id="IPR006224">
    <property type="entry name" value="PsdUridine_synth_RluA-like_CS"/>
</dbReference>
<dbReference type="InterPro" id="IPR020103">
    <property type="entry name" value="PsdUridine_synth_cat_dom_sf"/>
</dbReference>
<dbReference type="PANTHER" id="PTHR21600">
    <property type="entry name" value="MITOCHONDRIAL RNA PSEUDOURIDINE SYNTHASE"/>
    <property type="match status" value="1"/>
</dbReference>
<dbReference type="GO" id="GO:0009982">
    <property type="term" value="F:pseudouridine synthase activity"/>
    <property type="evidence" value="ECO:0007669"/>
    <property type="project" value="InterPro"/>
</dbReference>
<dbReference type="Proteomes" id="UP000236731">
    <property type="component" value="Unassembled WGS sequence"/>
</dbReference>
<dbReference type="SUPFAM" id="SSF55120">
    <property type="entry name" value="Pseudouridine synthase"/>
    <property type="match status" value="1"/>
</dbReference>
<dbReference type="Pfam" id="PF00849">
    <property type="entry name" value="PseudoU_synth_2"/>
    <property type="match status" value="1"/>
</dbReference>
<name>A0A1H5Z541_9SPHI</name>
<dbReference type="InterPro" id="IPR006145">
    <property type="entry name" value="PsdUridine_synth_RsuA/RluA"/>
</dbReference>